<reference evidence="3" key="1">
    <citation type="submission" date="2018-01" db="EMBL/GenBank/DDBJ databases">
        <title>Comparative genomics of Mycobacterium mucogenicum and Mycobacterium neoaurum clade members emphasizing tRNA and non-coding RNA.</title>
        <authorList>
            <person name="Behra P.R.K."/>
            <person name="Pettersson B.M.F."/>
            <person name="Das S."/>
            <person name="Dasgupta S."/>
            <person name="Kirsebom L.A."/>
        </authorList>
    </citation>
    <scope>NUCLEOTIDE SEQUENCE</scope>
    <source>
        <strain evidence="3">DSM 44124</strain>
    </source>
</reference>
<accession>A0A8H2PEK3</accession>
<reference evidence="2 4" key="2">
    <citation type="journal article" date="2019" name="BMC Evol. Biol.">
        <title>Comparative genomics of Mycobacterium mucogenicum and Mycobacterium neoaurum clade members emphasizing tRNA and non-coding RNA.</title>
        <authorList>
            <person name="Behra P.R.K."/>
            <person name="Pettersson B.M.F."/>
            <person name="Das S."/>
            <person name="Dasgupta S."/>
            <person name="Kirsebom L.A."/>
        </authorList>
    </citation>
    <scope>NUCLEOTIDE SEQUENCE [LARGE SCALE GENOMIC DNA]</scope>
    <source>
        <strain evidence="2 4">DSM 44124</strain>
    </source>
</reference>
<proteinExistence type="predicted"/>
<feature type="signal peptide" evidence="1">
    <location>
        <begin position="1"/>
        <end position="18"/>
    </location>
</feature>
<dbReference type="RefSeq" id="WP_029104691.1">
    <property type="nucleotide sequence ID" value="NZ_ANBS01000001.1"/>
</dbReference>
<protein>
    <recommendedName>
        <fullName evidence="5">DUF4189 domain-containing protein</fullName>
    </recommendedName>
</protein>
<evidence type="ECO:0000313" key="4">
    <source>
        <dbReference type="Proteomes" id="UP000309231"/>
    </source>
</evidence>
<reference evidence="2 4" key="3">
    <citation type="journal article" date="2019" name="Sci. Rep.">
        <title>Insight into the biology of Mycobacterium mucogenicum and Mycobacterium neoaurum clade members.</title>
        <authorList>
            <person name="Behra P.R.K."/>
            <person name="Pettersson B.M.F."/>
            <person name="Ramesh M."/>
            <person name="Dasgupta S."/>
            <person name="Kirsebom L.A."/>
        </authorList>
    </citation>
    <scope>NUCLEOTIDE SEQUENCE [LARGE SCALE GENOMIC DNA]</scope>
    <source>
        <strain evidence="2 4">DSM 44124</strain>
    </source>
</reference>
<evidence type="ECO:0000313" key="3">
    <source>
        <dbReference type="EMBL" id="TLH51750.1"/>
    </source>
</evidence>
<dbReference type="EMBL" id="CP062008">
    <property type="protein sequence ID" value="QPG70310.1"/>
    <property type="molecule type" value="Genomic_DNA"/>
</dbReference>
<name>A0A8H2PEK3_MYCMU</name>
<evidence type="ECO:0008006" key="5">
    <source>
        <dbReference type="Google" id="ProtNLM"/>
    </source>
</evidence>
<dbReference type="AlphaFoldDB" id="A0A8H2PEK3"/>
<feature type="chain" id="PRO_5044690309" description="DUF4189 domain-containing protein" evidence="1">
    <location>
        <begin position="19"/>
        <end position="140"/>
    </location>
</feature>
<dbReference type="EMBL" id="POTL01000001">
    <property type="protein sequence ID" value="TLH51750.1"/>
    <property type="molecule type" value="Genomic_DNA"/>
</dbReference>
<dbReference type="GeneID" id="76724185"/>
<dbReference type="KEGG" id="mmuc:C1S78_004680"/>
<evidence type="ECO:0000313" key="2">
    <source>
        <dbReference type="EMBL" id="QPG70310.1"/>
    </source>
</evidence>
<gene>
    <name evidence="2" type="ORF">C1S78_004680</name>
    <name evidence="3" type="ORF">C1S78_04680</name>
</gene>
<sequence>MGRVVAALAAVLSAGAVAAIPACADGSAGVLGKPNNIAAAVGSGVRGGVIVGFTASGPDVGAAATAVIAACHRAGADQCTSDEVTNDRLCIVNVHAPASGVVAGGAGPTLEDARRDAFNRAAANNTPLAADSPTLASSCP</sequence>
<evidence type="ECO:0000256" key="1">
    <source>
        <dbReference type="SAM" id="SignalP"/>
    </source>
</evidence>
<organism evidence="3">
    <name type="scientific">Mycolicibacterium mucogenicum DSM 44124</name>
    <dbReference type="NCBI Taxonomy" id="1226753"/>
    <lineage>
        <taxon>Bacteria</taxon>
        <taxon>Bacillati</taxon>
        <taxon>Actinomycetota</taxon>
        <taxon>Actinomycetes</taxon>
        <taxon>Mycobacteriales</taxon>
        <taxon>Mycobacteriaceae</taxon>
        <taxon>Mycolicibacterium</taxon>
    </lineage>
</organism>
<keyword evidence="1" id="KW-0732">Signal</keyword>
<keyword evidence="4" id="KW-1185">Reference proteome</keyword>
<dbReference type="Proteomes" id="UP000309231">
    <property type="component" value="Chromosome"/>
</dbReference>